<dbReference type="Proteomes" id="UP000758603">
    <property type="component" value="Unassembled WGS sequence"/>
</dbReference>
<dbReference type="AlphaFoldDB" id="A0A9P8ULS9"/>
<dbReference type="InterPro" id="IPR047092">
    <property type="entry name" value="AFUB_07903/YDR124W-like_hel"/>
</dbReference>
<protein>
    <recommendedName>
        <fullName evidence="2">Subtelomeric hrmA-associated cluster protein AFUB-079030/YDR124W-like helical bundle domain-containing protein</fullName>
    </recommendedName>
</protein>
<dbReference type="PANTHER" id="PTHR36102">
    <property type="entry name" value="CHROMOSOME 10, WHOLE GENOME SHOTGUN SEQUENCE"/>
    <property type="match status" value="1"/>
</dbReference>
<evidence type="ECO:0000256" key="1">
    <source>
        <dbReference type="SAM" id="MobiDB-lite"/>
    </source>
</evidence>
<sequence>MGQQDRFGREYYPALGPTWESRGLQPAENLYNEQQVPARKGAPLPLHQILREQARIPVKVFFMAAILDDGSERTFCTPNSIPPERVKEFYNAVNFNNIFTPTDTCVSTPSFEESSIPYRKSAFDLDSQEDYTSGRPARKRRNLGGEDMQIRPTTKKTTKPIAVSDSKQLWLFYEQRFKNCQQAACKLIAKAWIKTVEPKKQSTHPYTGKDEKAPDWWPQPWGEGTEHKVRHKEPDHLYKKERLHLLCHILRMIIEPNNGQHSDIKKLQLNIAKLEEVTWEALSAWFADSNQTGNLQKKPYLEEIFKVAKQEERFRAGMVDGSMKVHVTSDDRLAESYDDDTEESSPSRIDEGQDRLPISRSLTPHRGLAQSVPAYPNTHGSIDAADGSMHGAYMNDVVLRGPHYTQPLPGSEFDEGVARYNELSAAAPLHASNSMGLSDMQYMGPHDPGRRPSVADTHSGFATPATPSGYGTWAHTTAPSSATGYSMPGPGYQSNAPVHVGPPNAPMPQSQQYSLIYDGISRSHDMSHATMFRTLDPLPSAPGYPDYGHQGGRGLSGSSVKQEGPHKPMM</sequence>
<dbReference type="GeneID" id="70124826"/>
<feature type="region of interest" description="Disordered" evidence="1">
    <location>
        <begin position="542"/>
        <end position="570"/>
    </location>
</feature>
<gene>
    <name evidence="3" type="ORF">BKA67DRAFT_278713</name>
</gene>
<accession>A0A9P8ULS9</accession>
<reference evidence="3" key="1">
    <citation type="journal article" date="2021" name="Nat. Commun.">
        <title>Genetic determinants of endophytism in the Arabidopsis root mycobiome.</title>
        <authorList>
            <person name="Mesny F."/>
            <person name="Miyauchi S."/>
            <person name="Thiergart T."/>
            <person name="Pickel B."/>
            <person name="Atanasova L."/>
            <person name="Karlsson M."/>
            <person name="Huettel B."/>
            <person name="Barry K.W."/>
            <person name="Haridas S."/>
            <person name="Chen C."/>
            <person name="Bauer D."/>
            <person name="Andreopoulos W."/>
            <person name="Pangilinan J."/>
            <person name="LaButti K."/>
            <person name="Riley R."/>
            <person name="Lipzen A."/>
            <person name="Clum A."/>
            <person name="Drula E."/>
            <person name="Henrissat B."/>
            <person name="Kohler A."/>
            <person name="Grigoriev I.V."/>
            <person name="Martin F.M."/>
            <person name="Hacquard S."/>
        </authorList>
    </citation>
    <scope>NUCLEOTIDE SEQUENCE</scope>
    <source>
        <strain evidence="3">MPI-SDFR-AT-0073</strain>
    </source>
</reference>
<feature type="region of interest" description="Disordered" evidence="1">
    <location>
        <begin position="127"/>
        <end position="159"/>
    </location>
</feature>
<dbReference type="PANTHER" id="PTHR36102:SF1">
    <property type="entry name" value="YDR124W-LIKE HELICAL BUNDLE DOMAIN-CONTAINING PROTEIN"/>
    <property type="match status" value="1"/>
</dbReference>
<proteinExistence type="predicted"/>
<evidence type="ECO:0000259" key="2">
    <source>
        <dbReference type="Pfam" id="PF11001"/>
    </source>
</evidence>
<feature type="region of interest" description="Disordered" evidence="1">
    <location>
        <begin position="330"/>
        <end position="359"/>
    </location>
</feature>
<dbReference type="Pfam" id="PF11001">
    <property type="entry name" value="AFUB_07903_YDR124W_hel"/>
    <property type="match status" value="1"/>
</dbReference>
<organism evidence="3 4">
    <name type="scientific">Truncatella angustata</name>
    <dbReference type="NCBI Taxonomy" id="152316"/>
    <lineage>
        <taxon>Eukaryota</taxon>
        <taxon>Fungi</taxon>
        <taxon>Dikarya</taxon>
        <taxon>Ascomycota</taxon>
        <taxon>Pezizomycotina</taxon>
        <taxon>Sordariomycetes</taxon>
        <taxon>Xylariomycetidae</taxon>
        <taxon>Amphisphaeriales</taxon>
        <taxon>Sporocadaceae</taxon>
        <taxon>Truncatella</taxon>
    </lineage>
</organism>
<feature type="domain" description="Subtelomeric hrmA-associated cluster protein AFUB-079030/YDR124W-like helical bundle" evidence="2">
    <location>
        <begin position="163"/>
        <end position="309"/>
    </location>
</feature>
<comment type="caution">
    <text evidence="3">The sequence shown here is derived from an EMBL/GenBank/DDBJ whole genome shotgun (WGS) entry which is preliminary data.</text>
</comment>
<dbReference type="RefSeq" id="XP_045958691.1">
    <property type="nucleotide sequence ID" value="XM_046095933.1"/>
</dbReference>
<name>A0A9P8ULS9_9PEZI</name>
<dbReference type="InterPro" id="IPR021264">
    <property type="entry name" value="AFUB_079030/YDR124W-like"/>
</dbReference>
<evidence type="ECO:0000313" key="4">
    <source>
        <dbReference type="Proteomes" id="UP000758603"/>
    </source>
</evidence>
<evidence type="ECO:0000313" key="3">
    <source>
        <dbReference type="EMBL" id="KAH6654421.1"/>
    </source>
</evidence>
<dbReference type="OrthoDB" id="5338458at2759"/>
<dbReference type="EMBL" id="JAGPXC010000004">
    <property type="protein sequence ID" value="KAH6654421.1"/>
    <property type="molecule type" value="Genomic_DNA"/>
</dbReference>
<feature type="region of interest" description="Disordered" evidence="1">
    <location>
        <begin position="201"/>
        <end position="220"/>
    </location>
</feature>
<keyword evidence="4" id="KW-1185">Reference proteome</keyword>